<dbReference type="AlphaFoldDB" id="A0A0A9HMF9"/>
<name>A0A0A9HMF9_ARUDO</name>
<evidence type="ECO:0000313" key="2">
    <source>
        <dbReference type="EMBL" id="JAE38350.1"/>
    </source>
</evidence>
<organism evidence="2">
    <name type="scientific">Arundo donax</name>
    <name type="common">Giant reed</name>
    <name type="synonym">Donax arundinaceus</name>
    <dbReference type="NCBI Taxonomy" id="35708"/>
    <lineage>
        <taxon>Eukaryota</taxon>
        <taxon>Viridiplantae</taxon>
        <taxon>Streptophyta</taxon>
        <taxon>Embryophyta</taxon>
        <taxon>Tracheophyta</taxon>
        <taxon>Spermatophyta</taxon>
        <taxon>Magnoliopsida</taxon>
        <taxon>Liliopsida</taxon>
        <taxon>Poales</taxon>
        <taxon>Poaceae</taxon>
        <taxon>PACMAD clade</taxon>
        <taxon>Arundinoideae</taxon>
        <taxon>Arundineae</taxon>
        <taxon>Arundo</taxon>
    </lineage>
</organism>
<feature type="region of interest" description="Disordered" evidence="1">
    <location>
        <begin position="1"/>
        <end position="24"/>
    </location>
</feature>
<proteinExistence type="predicted"/>
<dbReference type="EMBL" id="GBRH01159546">
    <property type="protein sequence ID" value="JAE38350.1"/>
    <property type="molecule type" value="Transcribed_RNA"/>
</dbReference>
<accession>A0A0A9HMF9</accession>
<evidence type="ECO:0000256" key="1">
    <source>
        <dbReference type="SAM" id="MobiDB-lite"/>
    </source>
</evidence>
<reference evidence="2" key="1">
    <citation type="submission" date="2014-09" db="EMBL/GenBank/DDBJ databases">
        <authorList>
            <person name="Magalhaes I.L.F."/>
            <person name="Oliveira U."/>
            <person name="Santos F.R."/>
            <person name="Vidigal T.H.D.A."/>
            <person name="Brescovit A.D."/>
            <person name="Santos A.J."/>
        </authorList>
    </citation>
    <scope>NUCLEOTIDE SEQUENCE</scope>
    <source>
        <tissue evidence="2">Shoot tissue taken approximately 20 cm above the soil surface</tissue>
    </source>
</reference>
<sequence length="87" mass="9820">MLISISPTMLRPSNHPKRISLGQPHLKHPTLQSSLHNLNLYWPWPTSWTRLQAIHASNLAASASEASLTSNSSFRSIMSTLRSRMDR</sequence>
<reference evidence="2" key="2">
    <citation type="journal article" date="2015" name="Data Brief">
        <title>Shoot transcriptome of the giant reed, Arundo donax.</title>
        <authorList>
            <person name="Barrero R.A."/>
            <person name="Guerrero F.D."/>
            <person name="Moolhuijzen P."/>
            <person name="Goolsby J.A."/>
            <person name="Tidwell J."/>
            <person name="Bellgard S.E."/>
            <person name="Bellgard M.I."/>
        </authorList>
    </citation>
    <scope>NUCLEOTIDE SEQUENCE</scope>
    <source>
        <tissue evidence="2">Shoot tissue taken approximately 20 cm above the soil surface</tissue>
    </source>
</reference>
<protein>
    <submittedName>
        <fullName evidence="2">Uncharacterized protein</fullName>
    </submittedName>
</protein>